<evidence type="ECO:0000256" key="6">
    <source>
        <dbReference type="ARBA" id="ARBA00023002"/>
    </source>
</evidence>
<dbReference type="GO" id="GO:0016614">
    <property type="term" value="F:oxidoreductase activity, acting on CH-OH group of donors"/>
    <property type="evidence" value="ECO:0007669"/>
    <property type="project" value="InterPro"/>
</dbReference>
<dbReference type="Gene3D" id="3.30.560.10">
    <property type="entry name" value="Glucose Oxidase, domain 3"/>
    <property type="match status" value="1"/>
</dbReference>
<evidence type="ECO:0000259" key="9">
    <source>
        <dbReference type="Pfam" id="PF00732"/>
    </source>
</evidence>
<name>A0AAV4ZYQ2_9AGAM</name>
<sequence length="574" mass="62798">MDSDKFCRETFDYIIVGGGLAGLVVATRLSEDSDAIVGVIEAGGETASVPNVIIPGLVMGNLGTTELDWNFTSSPQCSAGMRSIHIPSYVISFSVLDAPVDHTAASVEEYDVRKPRLELVRISTAETYTPLSLDLTLAHHLDIHMNPDFHGATGRISKTLPRWFAEHHLPFIKALNQLGVPFNPDPGTGYNLGVMATPLSIDPFQATRSYSATAYCESLIHGGRQNLFILTNAQVTRVLVSKVREDVVATGVEFIRDGRRFSVTCRREVILSAGIGDPEKLKKVGIETILPLRGVGSNLRIGQNLKLASYAASTVHKTFQDNPCAPIIFSVKPTDESLEKLEQPSTTNAERLKRHLESLNTLVNRSPADLSAQLKIQEALFMSSGSPQLILSHTTLIPNHTKDFTALRDEESYFTLNTAVLHPISRGSVHIHSINPFKQPSIDLGLFKDSLDLDILIQGIKLARQLVIKYPLASYIIEEIYPGRHVQTDTQLKEYARRFGGISFNAVGTAAMRPQKQTGVVSPELLVYGTTNLRVVDASVIPIHIGAPIQATIYAIAEKASDIIRDNGHKRSQG</sequence>
<dbReference type="InterPro" id="IPR036188">
    <property type="entry name" value="FAD/NAD-bd_sf"/>
</dbReference>
<keyword evidence="4" id="KW-0732">Signal</keyword>
<comment type="similarity">
    <text evidence="2">Belongs to the GMC oxidoreductase family.</text>
</comment>
<evidence type="ECO:0000256" key="1">
    <source>
        <dbReference type="ARBA" id="ARBA00001974"/>
    </source>
</evidence>
<evidence type="ECO:0000256" key="2">
    <source>
        <dbReference type="ARBA" id="ARBA00010790"/>
    </source>
</evidence>
<evidence type="ECO:0000256" key="8">
    <source>
        <dbReference type="RuleBase" id="RU362067"/>
    </source>
</evidence>
<comment type="caution">
    <text evidence="11">The sequence shown here is derived from an EMBL/GenBank/DDBJ whole genome shotgun (WGS) entry which is preliminary data.</text>
</comment>
<comment type="cofactor">
    <cofactor evidence="1 7 8">
        <name>FAD</name>
        <dbReference type="ChEBI" id="CHEBI:57692"/>
    </cofactor>
</comment>
<evidence type="ECO:0000259" key="10">
    <source>
        <dbReference type="Pfam" id="PF05199"/>
    </source>
</evidence>
<keyword evidence="3 8" id="KW-0285">Flavoprotein</keyword>
<feature type="domain" description="Glucose-methanol-choline oxidoreductase N-terminal" evidence="9">
    <location>
        <begin position="171"/>
        <end position="307"/>
    </location>
</feature>
<dbReference type="PIRSF" id="PIRSF000137">
    <property type="entry name" value="Alcohol_oxidase"/>
    <property type="match status" value="1"/>
</dbReference>
<dbReference type="SUPFAM" id="SSF54373">
    <property type="entry name" value="FAD-linked reductases, C-terminal domain"/>
    <property type="match status" value="1"/>
</dbReference>
<evidence type="ECO:0000256" key="3">
    <source>
        <dbReference type="ARBA" id="ARBA00022630"/>
    </source>
</evidence>
<evidence type="ECO:0000256" key="5">
    <source>
        <dbReference type="ARBA" id="ARBA00022827"/>
    </source>
</evidence>
<dbReference type="GO" id="GO:0050660">
    <property type="term" value="F:flavin adenine dinucleotide binding"/>
    <property type="evidence" value="ECO:0007669"/>
    <property type="project" value="InterPro"/>
</dbReference>
<feature type="binding site" evidence="7">
    <location>
        <position position="235"/>
    </location>
    <ligand>
        <name>FAD</name>
        <dbReference type="ChEBI" id="CHEBI:57692"/>
    </ligand>
</feature>
<reference evidence="11" key="1">
    <citation type="submission" date="2021-10" db="EMBL/GenBank/DDBJ databases">
        <title>De novo Genome Assembly of Clathrus columnatus (Basidiomycota, Fungi) Using Illumina and Nanopore Sequence Data.</title>
        <authorList>
            <person name="Ogiso-Tanaka E."/>
            <person name="Itagaki H."/>
            <person name="Hosoya T."/>
            <person name="Hosaka K."/>
        </authorList>
    </citation>
    <scope>NUCLEOTIDE SEQUENCE</scope>
    <source>
        <strain evidence="11">MO-923</strain>
    </source>
</reference>
<protein>
    <recommendedName>
        <fullName evidence="8">Amine oxidase</fullName>
        <ecNumber evidence="8">1.4.3.-</ecNumber>
    </recommendedName>
</protein>
<keyword evidence="5 7" id="KW-0274">FAD</keyword>
<dbReference type="InterPro" id="IPR007867">
    <property type="entry name" value="GMC_OxRtase_C"/>
</dbReference>
<dbReference type="InterPro" id="IPR012132">
    <property type="entry name" value="GMC_OxRdtase"/>
</dbReference>
<keyword evidence="12" id="KW-1185">Reference proteome</keyword>
<dbReference type="EC" id="1.4.3.-" evidence="8"/>
<dbReference type="PANTHER" id="PTHR11552:SF201">
    <property type="entry name" value="GLUCOSE-METHANOL-CHOLINE OXIDOREDUCTASE N-TERMINAL DOMAIN-CONTAINING PROTEIN"/>
    <property type="match status" value="1"/>
</dbReference>
<dbReference type="EMBL" id="BPWL01000001">
    <property type="protein sequence ID" value="GJJ05846.1"/>
    <property type="molecule type" value="Genomic_DNA"/>
</dbReference>
<dbReference type="PRINTS" id="PR00757">
    <property type="entry name" value="AMINEOXDASEF"/>
</dbReference>
<gene>
    <name evidence="11" type="ORF">Clacol_000033</name>
</gene>
<dbReference type="Pfam" id="PF05199">
    <property type="entry name" value="GMC_oxred_C"/>
    <property type="match status" value="1"/>
</dbReference>
<dbReference type="Pfam" id="PF00732">
    <property type="entry name" value="GMC_oxred_N"/>
    <property type="match status" value="1"/>
</dbReference>
<dbReference type="InterPro" id="IPR001613">
    <property type="entry name" value="Flavin_amine_oxidase"/>
</dbReference>
<comment type="similarity">
    <text evidence="8">Belongs to the flavin monoamine oxidase family.</text>
</comment>
<keyword evidence="6 8" id="KW-0560">Oxidoreductase</keyword>
<dbReference type="SUPFAM" id="SSF51905">
    <property type="entry name" value="FAD/NAD(P)-binding domain"/>
    <property type="match status" value="1"/>
</dbReference>
<organism evidence="11 12">
    <name type="scientific">Clathrus columnatus</name>
    <dbReference type="NCBI Taxonomy" id="1419009"/>
    <lineage>
        <taxon>Eukaryota</taxon>
        <taxon>Fungi</taxon>
        <taxon>Dikarya</taxon>
        <taxon>Basidiomycota</taxon>
        <taxon>Agaricomycotina</taxon>
        <taxon>Agaricomycetes</taxon>
        <taxon>Phallomycetidae</taxon>
        <taxon>Phallales</taxon>
        <taxon>Clathraceae</taxon>
        <taxon>Clathrus</taxon>
    </lineage>
</organism>
<feature type="domain" description="Glucose-methanol-choline oxidoreductase C-terminal" evidence="10">
    <location>
        <begin position="423"/>
        <end position="557"/>
    </location>
</feature>
<evidence type="ECO:0000256" key="4">
    <source>
        <dbReference type="ARBA" id="ARBA00022729"/>
    </source>
</evidence>
<dbReference type="PANTHER" id="PTHR11552">
    <property type="entry name" value="GLUCOSE-METHANOL-CHOLINE GMC OXIDOREDUCTASE"/>
    <property type="match status" value="1"/>
</dbReference>
<proteinExistence type="inferred from homology"/>
<evidence type="ECO:0000256" key="7">
    <source>
        <dbReference type="PIRSR" id="PIRSR000137-2"/>
    </source>
</evidence>
<dbReference type="AlphaFoldDB" id="A0AAV4ZYQ2"/>
<accession>A0AAV4ZYQ2</accession>
<dbReference type="Proteomes" id="UP001050691">
    <property type="component" value="Unassembled WGS sequence"/>
</dbReference>
<evidence type="ECO:0000313" key="11">
    <source>
        <dbReference type="EMBL" id="GJJ05846.1"/>
    </source>
</evidence>
<dbReference type="InterPro" id="IPR000172">
    <property type="entry name" value="GMC_OxRdtase_N"/>
</dbReference>
<dbReference type="Gene3D" id="3.50.50.60">
    <property type="entry name" value="FAD/NAD(P)-binding domain"/>
    <property type="match status" value="1"/>
</dbReference>
<evidence type="ECO:0000313" key="12">
    <source>
        <dbReference type="Proteomes" id="UP001050691"/>
    </source>
</evidence>